<evidence type="ECO:0000313" key="8">
    <source>
        <dbReference type="Proteomes" id="UP000189674"/>
    </source>
</evidence>
<dbReference type="Gene3D" id="1.20.1180.10">
    <property type="entry name" value="Udp N-acetylglucosamine O-acyltransferase, C-terminal domain"/>
    <property type="match status" value="1"/>
</dbReference>
<evidence type="ECO:0000259" key="6">
    <source>
        <dbReference type="Pfam" id="PF13720"/>
    </source>
</evidence>
<dbReference type="InterPro" id="IPR010137">
    <property type="entry name" value="Lipid_A_LpxA"/>
</dbReference>
<evidence type="ECO:0000313" key="7">
    <source>
        <dbReference type="EMBL" id="AQT67337.1"/>
    </source>
</evidence>
<protein>
    <submittedName>
        <fullName evidence="7">Acyl-[acyl-carrier-protein]--UDP-N-acetylglucosamine O-acyltransferase</fullName>
        <ecNumber evidence="7">2.3.1.129</ecNumber>
    </submittedName>
</protein>
<sequence length="269" mass="29659">MGNNIHPTAVIEDSARLGDNVTVGPNCYIDKDAVIGDNTVMDANVIIGKSVKLGSGNTLFANSVVGRPPQLLGWTEEQKVGQLEIGDNNTIRENVTIHPSMHPGELTKIGSDNLIMVGVHIGHDCILEDKIVVSNYTQISGHCKVETGVWLSGIVAVHQFVTLGKWCYAAGLSGINHDIPPFVIVSGHYPNEVRSINKRGLKRAGYDDQTKESIMGAFKKIYKSNGIFIDRVKELAKESDLDPNVRYMVEFIIRSQEHRFGRYLESFRG</sequence>
<dbReference type="InterPro" id="IPR011004">
    <property type="entry name" value="Trimer_LpxA-like_sf"/>
</dbReference>
<dbReference type="GO" id="GO:0009245">
    <property type="term" value="P:lipid A biosynthetic process"/>
    <property type="evidence" value="ECO:0007669"/>
    <property type="project" value="UniProtKB-KW"/>
</dbReference>
<evidence type="ECO:0000256" key="4">
    <source>
        <dbReference type="ARBA" id="ARBA00023098"/>
    </source>
</evidence>
<evidence type="ECO:0000256" key="1">
    <source>
        <dbReference type="ARBA" id="ARBA00022516"/>
    </source>
</evidence>
<keyword evidence="4" id="KW-0443">Lipid metabolism</keyword>
<dbReference type="InterPro" id="IPR037157">
    <property type="entry name" value="Acetyltransf_C_sf"/>
</dbReference>
<dbReference type="KEGG" id="alus:STSP2_00481"/>
<dbReference type="SUPFAM" id="SSF51161">
    <property type="entry name" value="Trimeric LpxA-like enzymes"/>
    <property type="match status" value="1"/>
</dbReference>
<dbReference type="Proteomes" id="UP000189674">
    <property type="component" value="Chromosome"/>
</dbReference>
<dbReference type="PANTHER" id="PTHR43480">
    <property type="entry name" value="ACYL-[ACYL-CARRIER-PROTEIN]--UDP-N-ACETYLGLUCOSAMINE O-ACYLTRANSFERASE"/>
    <property type="match status" value="1"/>
</dbReference>
<keyword evidence="1" id="KW-0444">Lipid biosynthesis</keyword>
<proteinExistence type="predicted"/>
<dbReference type="GO" id="GO:0008780">
    <property type="term" value="F:acyl-[acyl-carrier-protein]-UDP-N-acetylglucosamine O-acyltransferase activity"/>
    <property type="evidence" value="ECO:0007669"/>
    <property type="project" value="UniProtKB-EC"/>
</dbReference>
<evidence type="ECO:0000256" key="5">
    <source>
        <dbReference type="ARBA" id="ARBA00023315"/>
    </source>
</evidence>
<dbReference type="RefSeq" id="WP_146659499.1">
    <property type="nucleotide sequence ID" value="NZ_CP019791.1"/>
</dbReference>
<dbReference type="AlphaFoldDB" id="A0A1U9NHV0"/>
<keyword evidence="8" id="KW-1185">Reference proteome</keyword>
<gene>
    <name evidence="7" type="primary">lpxA</name>
    <name evidence="7" type="ORF">STSP2_00481</name>
</gene>
<dbReference type="EC" id="2.3.1.129" evidence="7"/>
<dbReference type="PIRSF" id="PIRSF000456">
    <property type="entry name" value="UDP-GlcNAc_acltr"/>
    <property type="match status" value="1"/>
</dbReference>
<keyword evidence="2" id="KW-0441">Lipid A biosynthesis</keyword>
<organism evidence="7 8">
    <name type="scientific">Anaerohalosphaera lusitana</name>
    <dbReference type="NCBI Taxonomy" id="1936003"/>
    <lineage>
        <taxon>Bacteria</taxon>
        <taxon>Pseudomonadati</taxon>
        <taxon>Planctomycetota</taxon>
        <taxon>Phycisphaerae</taxon>
        <taxon>Sedimentisphaerales</taxon>
        <taxon>Anaerohalosphaeraceae</taxon>
        <taxon>Anaerohalosphaera</taxon>
    </lineage>
</organism>
<dbReference type="Gene3D" id="2.160.10.10">
    <property type="entry name" value="Hexapeptide repeat proteins"/>
    <property type="match status" value="1"/>
</dbReference>
<dbReference type="EMBL" id="CP019791">
    <property type="protein sequence ID" value="AQT67337.1"/>
    <property type="molecule type" value="Genomic_DNA"/>
</dbReference>
<name>A0A1U9NHV0_9BACT</name>
<dbReference type="GO" id="GO:0016020">
    <property type="term" value="C:membrane"/>
    <property type="evidence" value="ECO:0007669"/>
    <property type="project" value="GOC"/>
</dbReference>
<dbReference type="OrthoDB" id="9807278at2"/>
<keyword evidence="5 7" id="KW-0012">Acyltransferase</keyword>
<reference evidence="8" key="1">
    <citation type="submission" date="2017-02" db="EMBL/GenBank/DDBJ databases">
        <title>Comparative genomics and description of representatives of a novel lineage of planctomycetes thriving in anoxic sediments.</title>
        <authorList>
            <person name="Spring S."/>
            <person name="Bunk B."/>
            <person name="Sproer C."/>
        </authorList>
    </citation>
    <scope>NUCLEOTIDE SEQUENCE [LARGE SCALE GENOMIC DNA]</scope>
    <source>
        <strain evidence="8">ST-NAGAB-D1</strain>
    </source>
</reference>
<keyword evidence="3 7" id="KW-0808">Transferase</keyword>
<dbReference type="InterPro" id="IPR029098">
    <property type="entry name" value="Acetyltransf_C"/>
</dbReference>
<evidence type="ECO:0000256" key="3">
    <source>
        <dbReference type="ARBA" id="ARBA00022679"/>
    </source>
</evidence>
<accession>A0A1U9NHV0</accession>
<dbReference type="STRING" id="1936003.STSP2_00481"/>
<dbReference type="NCBIfam" id="NF003657">
    <property type="entry name" value="PRK05289.1"/>
    <property type="match status" value="1"/>
</dbReference>
<feature type="domain" description="UDP N-acetylglucosamine O-acyltransferase C-terminal" evidence="6">
    <location>
        <begin position="178"/>
        <end position="256"/>
    </location>
</feature>
<dbReference type="Pfam" id="PF13720">
    <property type="entry name" value="Acetyltransf_11"/>
    <property type="match status" value="1"/>
</dbReference>
<evidence type="ECO:0000256" key="2">
    <source>
        <dbReference type="ARBA" id="ARBA00022556"/>
    </source>
</evidence>
<dbReference type="NCBIfam" id="TIGR01852">
    <property type="entry name" value="lipid_A_lpxA"/>
    <property type="match status" value="1"/>
</dbReference>
<dbReference type="PANTHER" id="PTHR43480:SF1">
    <property type="entry name" value="ACYL-[ACYL-CARRIER-PROTEIN]--UDP-N-ACETYLGLUCOSAMINE O-ACYLTRANSFERASE, MITOCHONDRIAL-RELATED"/>
    <property type="match status" value="1"/>
</dbReference>